<dbReference type="EMBL" id="JAAHTE010000606">
    <property type="protein sequence ID" value="NEU02951.1"/>
    <property type="molecule type" value="Genomic_DNA"/>
</dbReference>
<dbReference type="GO" id="GO:0006355">
    <property type="term" value="P:regulation of DNA-templated transcription"/>
    <property type="evidence" value="ECO:0007669"/>
    <property type="project" value="InterPro"/>
</dbReference>
<evidence type="ECO:0000313" key="2">
    <source>
        <dbReference type="EMBL" id="NEU02951.1"/>
    </source>
</evidence>
<name>A0A6D1AHI4_ECOLX</name>
<accession>A0A6D1AHI4</accession>
<dbReference type="InterPro" id="IPR010982">
    <property type="entry name" value="Lambda_DNA-bd_dom_sf"/>
</dbReference>
<dbReference type="Pfam" id="PF00356">
    <property type="entry name" value="LacI"/>
    <property type="match status" value="1"/>
</dbReference>
<feature type="non-terminal residue" evidence="2">
    <location>
        <position position="30"/>
    </location>
</feature>
<proteinExistence type="predicted"/>
<dbReference type="AlphaFoldDB" id="A0A6D1AHI4"/>
<dbReference type="Gene3D" id="1.10.260.40">
    <property type="entry name" value="lambda repressor-like DNA-binding domains"/>
    <property type="match status" value="1"/>
</dbReference>
<protein>
    <submittedName>
        <fullName evidence="2">LacI family transcriptional regulator</fullName>
    </submittedName>
</protein>
<organism evidence="2">
    <name type="scientific">Escherichia coli</name>
    <dbReference type="NCBI Taxonomy" id="562"/>
    <lineage>
        <taxon>Bacteria</taxon>
        <taxon>Pseudomonadati</taxon>
        <taxon>Pseudomonadota</taxon>
        <taxon>Gammaproteobacteria</taxon>
        <taxon>Enterobacterales</taxon>
        <taxon>Enterobacteriaceae</taxon>
        <taxon>Escherichia</taxon>
    </lineage>
</organism>
<evidence type="ECO:0000259" key="1">
    <source>
        <dbReference type="PROSITE" id="PS50932"/>
    </source>
</evidence>
<dbReference type="SUPFAM" id="SSF47413">
    <property type="entry name" value="lambda repressor-like DNA-binding domains"/>
    <property type="match status" value="1"/>
</dbReference>
<comment type="caution">
    <text evidence="2">The sequence shown here is derived from an EMBL/GenBank/DDBJ whole genome shotgun (WGS) entry which is preliminary data.</text>
</comment>
<gene>
    <name evidence="2" type="ORF">G3563_28685</name>
</gene>
<reference evidence="2" key="1">
    <citation type="submission" date="2020-02" db="EMBL/GenBank/DDBJ databases">
        <title>Investigating the Use of Bacteriophages as New Decolonization Strategy for Intestinal Carriage of CTX-M-15-producing ST131 Escherichia coli: an In Vitro Continuous Culture System Model.</title>
        <authorList>
            <person name="Bernasconi O.J."/>
            <person name="Campos-Madueno E.I."/>
            <person name="Dona V."/>
            <person name="Perreten V."/>
            <person name="Carattoli A."/>
            <person name="Endimiani A."/>
        </authorList>
    </citation>
    <scope>NUCLEOTIDE SEQUENCE</scope>
    <source>
        <strain evidence="2">4901.28</strain>
    </source>
</reference>
<dbReference type="GO" id="GO:0003677">
    <property type="term" value="F:DNA binding"/>
    <property type="evidence" value="ECO:0007669"/>
    <property type="project" value="InterPro"/>
</dbReference>
<dbReference type="PROSITE" id="PS50932">
    <property type="entry name" value="HTH_LACI_2"/>
    <property type="match status" value="1"/>
</dbReference>
<dbReference type="InterPro" id="IPR000843">
    <property type="entry name" value="HTH_LacI"/>
</dbReference>
<sequence length="30" mass="3412">MKNFSYKDIARLAHVSISTVSRFYNGGYVS</sequence>
<feature type="domain" description="HTH lacI-type" evidence="1">
    <location>
        <begin position="7"/>
        <end position="30"/>
    </location>
</feature>